<dbReference type="Gene3D" id="3.30.565.10">
    <property type="entry name" value="Histidine kinase-like ATPase, C-terminal domain"/>
    <property type="match status" value="1"/>
</dbReference>
<dbReference type="PRINTS" id="PR00344">
    <property type="entry name" value="BCTRLSENSOR"/>
</dbReference>
<evidence type="ECO:0000256" key="4">
    <source>
        <dbReference type="ARBA" id="ARBA00022679"/>
    </source>
</evidence>
<dbReference type="InterPro" id="IPR005467">
    <property type="entry name" value="His_kinase_dom"/>
</dbReference>
<name>Q0YUZ4_9CHLB</name>
<dbReference type="SUPFAM" id="SSF55874">
    <property type="entry name" value="ATPase domain of HSP90 chaperone/DNA topoisomerase II/histidine kinase"/>
    <property type="match status" value="1"/>
</dbReference>
<dbReference type="InterPro" id="IPR011006">
    <property type="entry name" value="CheY-like_superfamily"/>
</dbReference>
<evidence type="ECO:0000259" key="13">
    <source>
        <dbReference type="PROSITE" id="PS50109"/>
    </source>
</evidence>
<accession>Q0YUZ4</accession>
<dbReference type="InterPro" id="IPR003594">
    <property type="entry name" value="HATPase_dom"/>
</dbReference>
<keyword evidence="7 15" id="KW-0067">ATP-binding</keyword>
<evidence type="ECO:0000256" key="8">
    <source>
        <dbReference type="ARBA" id="ARBA00023012"/>
    </source>
</evidence>
<dbReference type="InterPro" id="IPR003661">
    <property type="entry name" value="HisK_dim/P_dom"/>
</dbReference>
<comment type="caution">
    <text evidence="15">The sequence shown here is derived from an EMBL/GenBank/DDBJ whole genome shotgun (WGS) entry which is preliminary data.</text>
</comment>
<dbReference type="InterPro" id="IPR004358">
    <property type="entry name" value="Sig_transdc_His_kin-like_C"/>
</dbReference>
<dbReference type="PROSITE" id="PS50110">
    <property type="entry name" value="RESPONSE_REGULATORY"/>
    <property type="match status" value="1"/>
</dbReference>
<dbReference type="SMART" id="SM00387">
    <property type="entry name" value="HATPase_c"/>
    <property type="match status" value="1"/>
</dbReference>
<dbReference type="InterPro" id="IPR036097">
    <property type="entry name" value="HisK_dim/P_sf"/>
</dbReference>
<dbReference type="InterPro" id="IPR036890">
    <property type="entry name" value="HATPase_C_sf"/>
</dbReference>
<reference evidence="15 16" key="2">
    <citation type="submission" date="2006-07" db="EMBL/GenBank/DDBJ databases">
        <title>Sequencing of the draft genome and assembly of Chlorobium ferroxidans DSM 13031.</title>
        <authorList>
            <consortium name="US DOE Joint Genome Institute (JGI-PGF)"/>
            <person name="Copeland A."/>
            <person name="Lucas S."/>
            <person name="Lapidus A."/>
            <person name="Barry K."/>
            <person name="Glavina del Rio T."/>
            <person name="Dalin E."/>
            <person name="Tice H."/>
            <person name="Bruce D."/>
            <person name="Pitluck S."/>
            <person name="Richardson P."/>
        </authorList>
    </citation>
    <scope>NUCLEOTIDE SEQUENCE [LARGE SCALE GENOMIC DNA]</scope>
    <source>
        <strain evidence="15 16">DSM 13031</strain>
    </source>
</reference>
<evidence type="ECO:0000256" key="1">
    <source>
        <dbReference type="ARBA" id="ARBA00000085"/>
    </source>
</evidence>
<keyword evidence="5" id="KW-0547">Nucleotide-binding</keyword>
<dbReference type="FunFam" id="3.30.565.10:FF:000010">
    <property type="entry name" value="Sensor histidine kinase RcsC"/>
    <property type="match status" value="1"/>
</dbReference>
<feature type="domain" description="Histidine kinase" evidence="13">
    <location>
        <begin position="291"/>
        <end position="512"/>
    </location>
</feature>
<dbReference type="EMBL" id="AASE01000001">
    <property type="protein sequence ID" value="EAT59898.1"/>
    <property type="molecule type" value="Genomic_DNA"/>
</dbReference>
<dbReference type="SUPFAM" id="SSF52172">
    <property type="entry name" value="CheY-like"/>
    <property type="match status" value="1"/>
</dbReference>
<keyword evidence="16" id="KW-1185">Reference proteome</keyword>
<dbReference type="Pfam" id="PF00072">
    <property type="entry name" value="Response_reg"/>
    <property type="match status" value="1"/>
</dbReference>
<comment type="catalytic activity">
    <reaction evidence="1">
        <text>ATP + protein L-histidine = ADP + protein N-phospho-L-histidine.</text>
        <dbReference type="EC" id="2.7.13.3"/>
    </reaction>
</comment>
<evidence type="ECO:0000259" key="14">
    <source>
        <dbReference type="PROSITE" id="PS50110"/>
    </source>
</evidence>
<dbReference type="AlphaFoldDB" id="Q0YUZ4"/>
<dbReference type="Pfam" id="PF00512">
    <property type="entry name" value="HisKA"/>
    <property type="match status" value="1"/>
</dbReference>
<evidence type="ECO:0000313" key="16">
    <source>
        <dbReference type="Proteomes" id="UP000004162"/>
    </source>
</evidence>
<dbReference type="EC" id="2.7.13.3" evidence="2"/>
<dbReference type="GO" id="GO:0000155">
    <property type="term" value="F:phosphorelay sensor kinase activity"/>
    <property type="evidence" value="ECO:0007669"/>
    <property type="project" value="InterPro"/>
</dbReference>
<feature type="modified residue" description="4-aspartylphosphate" evidence="11">
    <location>
        <position position="594"/>
    </location>
</feature>
<reference evidence="15 16" key="1">
    <citation type="submission" date="2006-07" db="EMBL/GenBank/DDBJ databases">
        <title>Annotation of the draft genome assembly of Chlorobium ferroxidans DSM 13031.</title>
        <authorList>
            <consortium name="US DOE Joint Genome Institute (JGI-ORNL)"/>
            <person name="Larimer F."/>
            <person name="Land M."/>
            <person name="Hauser L."/>
        </authorList>
    </citation>
    <scope>NUCLEOTIDE SEQUENCE [LARGE SCALE GENOMIC DNA]</scope>
    <source>
        <strain evidence="15 16">DSM 13031</strain>
    </source>
</reference>
<keyword evidence="8" id="KW-0902">Two-component regulatory system</keyword>
<dbReference type="FunFam" id="1.10.287.130:FF:000002">
    <property type="entry name" value="Two-component osmosensing histidine kinase"/>
    <property type="match status" value="1"/>
</dbReference>
<dbReference type="InterPro" id="IPR001789">
    <property type="entry name" value="Sig_transdc_resp-reg_receiver"/>
</dbReference>
<dbReference type="Gene3D" id="3.40.50.2300">
    <property type="match status" value="1"/>
</dbReference>
<dbReference type="CDD" id="cd17546">
    <property type="entry name" value="REC_hyHK_CKI1_RcsC-like"/>
    <property type="match status" value="1"/>
</dbReference>
<evidence type="ECO:0000256" key="7">
    <source>
        <dbReference type="ARBA" id="ARBA00022840"/>
    </source>
</evidence>
<keyword evidence="6 15" id="KW-0418">Kinase</keyword>
<gene>
    <name evidence="15" type="ORF">CferDRAFT_1905</name>
</gene>
<dbReference type="SUPFAM" id="SSF47384">
    <property type="entry name" value="Homodimeric domain of signal transducing histidine kinase"/>
    <property type="match status" value="1"/>
</dbReference>
<evidence type="ECO:0000256" key="11">
    <source>
        <dbReference type="PROSITE-ProRule" id="PRU00169"/>
    </source>
</evidence>
<dbReference type="Pfam" id="PF02518">
    <property type="entry name" value="HATPase_c"/>
    <property type="match status" value="1"/>
</dbReference>
<dbReference type="OrthoDB" id="593752at2"/>
<evidence type="ECO:0000256" key="9">
    <source>
        <dbReference type="ARBA" id="ARBA00064003"/>
    </source>
</evidence>
<proteinExistence type="predicted"/>
<evidence type="ECO:0000256" key="3">
    <source>
        <dbReference type="ARBA" id="ARBA00022553"/>
    </source>
</evidence>
<dbReference type="PANTHER" id="PTHR45339:SF1">
    <property type="entry name" value="HYBRID SIGNAL TRANSDUCTION HISTIDINE KINASE J"/>
    <property type="match status" value="1"/>
</dbReference>
<sequence>MNPIPKNSTSGNQLTLEMVDFRPEWQFEEHQTGVFYKNGVIPGQLFLTLLGGDIQPESAKKALAVLENLFKSGVISNSNYIRIADYSAVSRAPISTRMIYANELNRLNSEYHCRPVITYICGASLLLKTMLRLFASYVKQQFIFVPTLADAFTLINARKEKSGSEKSHQVGITTEDIEHFAAMCGHILFDEFYTVDEKQNIVSPDHPLHELYTIISLLNNDLRELKKTEKEQKEKINESLENARILNKKLSEKKKSLEDKEQIQRILIESLKKSRVEAEIANRAKSEFLANMSHEIRTPLHAVVGMTELLLDTPLNSTQRHYTDTIQASTKQLHQLINDILDFTKIESGQLDKVKSPFNLRALFTELSSILTGNAEKAGLQLSFIIPESVAGDLIGYPIYLKQALINLIQNAIKFTYKGGIVVQVATESETPGEITLRISVKDTGIGIPDEKKELVFQRFTQLDSSATRKAGGAGLGLAISTQLVEFMGGKLNLNSRKNEGSEFWFVISFLKPVENNTIQESKSGKTQHSAPVLPNRNTSTANTRILLVEDNIINQQVAVAMLDKLAIHADIAANGIEAIDALKTKPYALVIMDLQMPLMGGIDAAKKIRNAGTGVINADIPIIAMTANATQEDKMNCQNAGMNDFITKPFVIKNLRDMLEKWIPSVQDIAE</sequence>
<dbReference type="Gene3D" id="1.10.287.130">
    <property type="match status" value="1"/>
</dbReference>
<dbReference type="CDD" id="cd16922">
    <property type="entry name" value="HATPase_EvgS-ArcB-TorS-like"/>
    <property type="match status" value="1"/>
</dbReference>
<dbReference type="Proteomes" id="UP000004162">
    <property type="component" value="Unassembled WGS sequence"/>
</dbReference>
<evidence type="ECO:0000256" key="5">
    <source>
        <dbReference type="ARBA" id="ARBA00022741"/>
    </source>
</evidence>
<evidence type="ECO:0000256" key="12">
    <source>
        <dbReference type="SAM" id="Coils"/>
    </source>
</evidence>
<evidence type="ECO:0000256" key="6">
    <source>
        <dbReference type="ARBA" id="ARBA00022777"/>
    </source>
</evidence>
<dbReference type="SMART" id="SM00448">
    <property type="entry name" value="REC"/>
    <property type="match status" value="1"/>
</dbReference>
<comment type="subunit">
    <text evidence="9">At low DSF concentrations, interacts with RpfF.</text>
</comment>
<keyword evidence="12" id="KW-0175">Coiled coil</keyword>
<feature type="domain" description="Response regulatory" evidence="14">
    <location>
        <begin position="545"/>
        <end position="664"/>
    </location>
</feature>
<dbReference type="PROSITE" id="PS50109">
    <property type="entry name" value="HIS_KIN"/>
    <property type="match status" value="1"/>
</dbReference>
<keyword evidence="3 11" id="KW-0597">Phosphoprotein</keyword>
<evidence type="ECO:0000256" key="10">
    <source>
        <dbReference type="ARBA" id="ARBA00068150"/>
    </source>
</evidence>
<organism evidence="15 16">
    <name type="scientific">Chlorobium ferrooxidans DSM 13031</name>
    <dbReference type="NCBI Taxonomy" id="377431"/>
    <lineage>
        <taxon>Bacteria</taxon>
        <taxon>Pseudomonadati</taxon>
        <taxon>Chlorobiota</taxon>
        <taxon>Chlorobiia</taxon>
        <taxon>Chlorobiales</taxon>
        <taxon>Chlorobiaceae</taxon>
        <taxon>Chlorobium/Pelodictyon group</taxon>
        <taxon>Chlorobium</taxon>
    </lineage>
</organism>
<evidence type="ECO:0000256" key="2">
    <source>
        <dbReference type="ARBA" id="ARBA00012438"/>
    </source>
</evidence>
<protein>
    <recommendedName>
        <fullName evidence="10">Sensory/regulatory protein RpfC</fullName>
        <ecNumber evidence="2">2.7.13.3</ecNumber>
    </recommendedName>
</protein>
<dbReference type="SMART" id="SM00388">
    <property type="entry name" value="HisKA"/>
    <property type="match status" value="1"/>
</dbReference>
<dbReference type="GO" id="GO:0005524">
    <property type="term" value="F:ATP binding"/>
    <property type="evidence" value="ECO:0007669"/>
    <property type="project" value="UniProtKB-KW"/>
</dbReference>
<keyword evidence="4" id="KW-0808">Transferase</keyword>
<dbReference type="PANTHER" id="PTHR45339">
    <property type="entry name" value="HYBRID SIGNAL TRANSDUCTION HISTIDINE KINASE J"/>
    <property type="match status" value="1"/>
</dbReference>
<dbReference type="CDD" id="cd00082">
    <property type="entry name" value="HisKA"/>
    <property type="match status" value="1"/>
</dbReference>
<feature type="coiled-coil region" evidence="12">
    <location>
        <begin position="215"/>
        <end position="263"/>
    </location>
</feature>
<evidence type="ECO:0000313" key="15">
    <source>
        <dbReference type="EMBL" id="EAT59898.1"/>
    </source>
</evidence>